<feature type="repeat" description="Solcar" evidence="9">
    <location>
        <begin position="160"/>
        <end position="254"/>
    </location>
</feature>
<dbReference type="PANTHER" id="PTHR45667">
    <property type="entry name" value="S-ADENOSYLMETHIONINE MITOCHONDRIAL CARRIER PROTEIN"/>
    <property type="match status" value="1"/>
</dbReference>
<evidence type="ECO:0000256" key="7">
    <source>
        <dbReference type="ARBA" id="ARBA00022989"/>
    </source>
</evidence>
<evidence type="ECO:0000256" key="2">
    <source>
        <dbReference type="ARBA" id="ARBA00006375"/>
    </source>
</evidence>
<sequence>MSKSWPAQGEGHGENTGASYQHDGNPKRPIPETVIPPTREVDREGTRASSLGQRSRAPRSGSESHHRQSDVILAGAVAAFTVDLLVYPLDTIKTRWQSQDFVKTYASGTSVKRAPPNVFRGLYQGVGSVVVATVPAAGVFFTTYESAKSLYGSILPAMLPLPAVHALASGTAELASCLVLTPAEVIKQNAQMLRQSSGGRTRGGRSTSLEAWRMVRQSEGGAMRRLWSGYTALAARNLPYTAMQFPMFEFFRGRLWGWRKRSLEKAQTNMSQDNQELGQGVRSTAMKSDASESTLLVTGLINGASAGLSGAIAAVITTPIDVVKTRMMVMTVDDIPPTPKPRPEHESGGPGSRLAQRSLGTWQVGKQVYLERGIPGLFRGGLLRAVWTALGSGLYLGTYEVSKAWLRGSRTLQNDGDL</sequence>
<dbReference type="InterPro" id="IPR018108">
    <property type="entry name" value="MCP_transmembrane"/>
</dbReference>
<proteinExistence type="inferred from homology"/>
<keyword evidence="13" id="KW-1185">Reference proteome</keyword>
<dbReference type="Pfam" id="PF00153">
    <property type="entry name" value="Mito_carr"/>
    <property type="match status" value="3"/>
</dbReference>
<comment type="subcellular location">
    <subcellularLocation>
        <location evidence="1">Membrane</location>
        <topology evidence="1">Multi-pass membrane protein</topology>
    </subcellularLocation>
</comment>
<keyword evidence="6" id="KW-0999">Mitochondrion inner membrane</keyword>
<keyword evidence="7" id="KW-1133">Transmembrane helix</keyword>
<feature type="region of interest" description="Disordered" evidence="11">
    <location>
        <begin position="1"/>
        <end position="68"/>
    </location>
</feature>
<comment type="similarity">
    <text evidence="2 10">Belongs to the mitochondrial carrier (TC 2.A.29) family.</text>
</comment>
<dbReference type="Gene3D" id="1.50.40.10">
    <property type="entry name" value="Mitochondrial carrier domain"/>
    <property type="match status" value="2"/>
</dbReference>
<feature type="repeat" description="Solcar" evidence="9">
    <location>
        <begin position="297"/>
        <end position="405"/>
    </location>
</feature>
<keyword evidence="3 10" id="KW-0813">Transport</keyword>
<evidence type="ECO:0000256" key="5">
    <source>
        <dbReference type="ARBA" id="ARBA00022737"/>
    </source>
</evidence>
<dbReference type="PROSITE" id="PS50920">
    <property type="entry name" value="SOLCAR"/>
    <property type="match status" value="3"/>
</dbReference>
<dbReference type="SUPFAM" id="SSF103506">
    <property type="entry name" value="Mitochondrial carrier"/>
    <property type="match status" value="1"/>
</dbReference>
<keyword evidence="8 9" id="KW-0472">Membrane</keyword>
<evidence type="ECO:0000313" key="13">
    <source>
        <dbReference type="Proteomes" id="UP001586593"/>
    </source>
</evidence>
<evidence type="ECO:0000256" key="4">
    <source>
        <dbReference type="ARBA" id="ARBA00022692"/>
    </source>
</evidence>
<evidence type="ECO:0000256" key="10">
    <source>
        <dbReference type="RuleBase" id="RU000488"/>
    </source>
</evidence>
<evidence type="ECO:0000313" key="12">
    <source>
        <dbReference type="EMBL" id="KAL1856480.1"/>
    </source>
</evidence>
<evidence type="ECO:0008006" key="14">
    <source>
        <dbReference type="Google" id="ProtNLM"/>
    </source>
</evidence>
<dbReference type="EMBL" id="JAZHXJ010000589">
    <property type="protein sequence ID" value="KAL1856480.1"/>
    <property type="molecule type" value="Genomic_DNA"/>
</dbReference>
<protein>
    <recommendedName>
        <fullName evidence="14">Mitochondrial carrier protein</fullName>
    </recommendedName>
</protein>
<evidence type="ECO:0000256" key="8">
    <source>
        <dbReference type="ARBA" id="ARBA00023136"/>
    </source>
</evidence>
<keyword evidence="5" id="KW-0677">Repeat</keyword>
<comment type="caution">
    <text evidence="12">The sequence shown here is derived from an EMBL/GenBank/DDBJ whole genome shotgun (WGS) entry which is preliminary data.</text>
</comment>
<keyword evidence="4 9" id="KW-0812">Transmembrane</keyword>
<reference evidence="12 13" key="1">
    <citation type="journal article" date="2024" name="Commun. Biol.">
        <title>Comparative genomic analysis of thermophilic fungi reveals convergent evolutionary adaptations and gene losses.</title>
        <authorList>
            <person name="Steindorff A.S."/>
            <person name="Aguilar-Pontes M.V."/>
            <person name="Robinson A.J."/>
            <person name="Andreopoulos B."/>
            <person name="LaButti K."/>
            <person name="Kuo A."/>
            <person name="Mondo S."/>
            <person name="Riley R."/>
            <person name="Otillar R."/>
            <person name="Haridas S."/>
            <person name="Lipzen A."/>
            <person name="Grimwood J."/>
            <person name="Schmutz J."/>
            <person name="Clum A."/>
            <person name="Reid I.D."/>
            <person name="Moisan M.C."/>
            <person name="Butler G."/>
            <person name="Nguyen T.T.M."/>
            <person name="Dewar K."/>
            <person name="Conant G."/>
            <person name="Drula E."/>
            <person name="Henrissat B."/>
            <person name="Hansel C."/>
            <person name="Singer S."/>
            <person name="Hutchinson M.I."/>
            <person name="de Vries R.P."/>
            <person name="Natvig D.O."/>
            <person name="Powell A.J."/>
            <person name="Tsang A."/>
            <person name="Grigoriev I.V."/>
        </authorList>
    </citation>
    <scope>NUCLEOTIDE SEQUENCE [LARGE SCALE GENOMIC DNA]</scope>
    <source>
        <strain evidence="12 13">ATCC 24622</strain>
    </source>
</reference>
<evidence type="ECO:0000256" key="11">
    <source>
        <dbReference type="SAM" id="MobiDB-lite"/>
    </source>
</evidence>
<evidence type="ECO:0000256" key="3">
    <source>
        <dbReference type="ARBA" id="ARBA00022448"/>
    </source>
</evidence>
<keyword evidence="6" id="KW-0496">Mitochondrion</keyword>
<evidence type="ECO:0000256" key="1">
    <source>
        <dbReference type="ARBA" id="ARBA00004141"/>
    </source>
</evidence>
<accession>A0ABR3W9B5</accession>
<feature type="repeat" description="Solcar" evidence="9">
    <location>
        <begin position="66"/>
        <end position="150"/>
    </location>
</feature>
<gene>
    <name evidence="12" type="ORF">VTK73DRAFT_8266</name>
</gene>
<feature type="region of interest" description="Disordered" evidence="11">
    <location>
        <begin position="333"/>
        <end position="356"/>
    </location>
</feature>
<evidence type="ECO:0000256" key="9">
    <source>
        <dbReference type="PROSITE-ProRule" id="PRU00282"/>
    </source>
</evidence>
<dbReference type="Proteomes" id="UP001586593">
    <property type="component" value="Unassembled WGS sequence"/>
</dbReference>
<dbReference type="InterPro" id="IPR023395">
    <property type="entry name" value="MCP_dom_sf"/>
</dbReference>
<name>A0ABR3W9B5_9PEZI</name>
<organism evidence="12 13">
    <name type="scientific">Phialemonium thermophilum</name>
    <dbReference type="NCBI Taxonomy" id="223376"/>
    <lineage>
        <taxon>Eukaryota</taxon>
        <taxon>Fungi</taxon>
        <taxon>Dikarya</taxon>
        <taxon>Ascomycota</taxon>
        <taxon>Pezizomycotina</taxon>
        <taxon>Sordariomycetes</taxon>
        <taxon>Sordariomycetidae</taxon>
        <taxon>Cephalothecales</taxon>
        <taxon>Cephalothecaceae</taxon>
        <taxon>Phialemonium</taxon>
    </lineage>
</organism>
<evidence type="ECO:0000256" key="6">
    <source>
        <dbReference type="ARBA" id="ARBA00022792"/>
    </source>
</evidence>